<keyword evidence="2" id="KW-1185">Reference proteome</keyword>
<organism evidence="1 2">
    <name type="scientific">Blastopirellula sediminis</name>
    <dbReference type="NCBI Taxonomy" id="2894196"/>
    <lineage>
        <taxon>Bacteria</taxon>
        <taxon>Pseudomonadati</taxon>
        <taxon>Planctomycetota</taxon>
        <taxon>Planctomycetia</taxon>
        <taxon>Pirellulales</taxon>
        <taxon>Pirellulaceae</taxon>
        <taxon>Blastopirellula</taxon>
    </lineage>
</organism>
<dbReference type="InterPro" id="IPR050458">
    <property type="entry name" value="LolB"/>
</dbReference>
<dbReference type="Pfam" id="PF05762">
    <property type="entry name" value="VWA_CoxE"/>
    <property type="match status" value="1"/>
</dbReference>
<dbReference type="PANTHER" id="PTHR30634:SF16">
    <property type="entry name" value="OUTER-MEMBRANE LIPOPROTEIN LOLB"/>
    <property type="match status" value="1"/>
</dbReference>
<dbReference type="InterPro" id="IPR036465">
    <property type="entry name" value="vWFA_dom_sf"/>
</dbReference>
<reference evidence="1" key="1">
    <citation type="submission" date="2021-11" db="EMBL/GenBank/DDBJ databases">
        <title>Genome sequence.</title>
        <authorList>
            <person name="Sun Q."/>
        </authorList>
    </citation>
    <scope>NUCLEOTIDE SEQUENCE</scope>
    <source>
        <strain evidence="1">JC732</strain>
    </source>
</reference>
<evidence type="ECO:0000313" key="1">
    <source>
        <dbReference type="EMBL" id="MCC9627253.1"/>
    </source>
</evidence>
<dbReference type="RefSeq" id="WP_230215273.1">
    <property type="nucleotide sequence ID" value="NZ_JAJKFT010000002.1"/>
</dbReference>
<comment type="caution">
    <text evidence="1">The sequence shown here is derived from an EMBL/GenBank/DDBJ whole genome shotgun (WGS) entry which is preliminary data.</text>
</comment>
<dbReference type="SUPFAM" id="SSF53300">
    <property type="entry name" value="vWA-like"/>
    <property type="match status" value="1"/>
</dbReference>
<evidence type="ECO:0000313" key="2">
    <source>
        <dbReference type="Proteomes" id="UP001139103"/>
    </source>
</evidence>
<dbReference type="EMBL" id="JAJKFT010000002">
    <property type="protein sequence ID" value="MCC9627253.1"/>
    <property type="molecule type" value="Genomic_DNA"/>
</dbReference>
<dbReference type="InterPro" id="IPR008912">
    <property type="entry name" value="Uncharacterised_CoxE"/>
</dbReference>
<gene>
    <name evidence="1" type="ORF">LOC68_02420</name>
</gene>
<dbReference type="Proteomes" id="UP001139103">
    <property type="component" value="Unassembled WGS sequence"/>
</dbReference>
<accession>A0A9X1SEJ0</accession>
<dbReference type="AlphaFoldDB" id="A0A9X1SEJ0"/>
<sequence length="399" mass="44835">MDAEQLARWRLILGASSQESLCNMGSGFQLSSQQMEMDAALAEIYGGDDSELSQEEWSEKRVGHGPAKGRVAPKVAKWLDQIRNFFPTDVVTLIQHDAIERRGMKELLFEPEILSKVEPSLDLASTVLQLKNLVPDKAKAAARELVSKVVDDIRKRLEQRFVQAVRGALNRNRHSPFRSLPNLDWTRTISQNIKNYNPTIKTIIPEQMSFFSRQQRQNDWNIIIAMDQSGSMHSSLIFGGIMGAILASMPAVETHVVAFNHHEVVDLTEHCHDPVDLLFGVQLSGAEDYWMATSYCERFMHTPDKTLYIVLGDLYDTSPNENRFVRKMEALLEGGLKAVGLLAISDQGRPSFNENLANKLAKLGMPCFACTPNHLPDMLEAVLRGQDLKKFAEIASQKE</sequence>
<protein>
    <submittedName>
        <fullName evidence="1">VWA domain-containing protein</fullName>
    </submittedName>
</protein>
<name>A0A9X1SEJ0_9BACT</name>
<proteinExistence type="predicted"/>
<dbReference type="PANTHER" id="PTHR30634">
    <property type="entry name" value="OUTER MEMBRANE LOLAB LIPOPROTEIN INSERTION APPARATUS"/>
    <property type="match status" value="1"/>
</dbReference>